<dbReference type="AlphaFoldDB" id="F6CTN6"/>
<dbReference type="PIRSF" id="PIRSF029557">
    <property type="entry name" value="UCP029557"/>
    <property type="match status" value="1"/>
</dbReference>
<feature type="domain" description="DUF1285" evidence="2">
    <location>
        <begin position="83"/>
        <end position="175"/>
    </location>
</feature>
<dbReference type="eggNOG" id="COG3816">
    <property type="taxonomic scope" value="Bacteria"/>
</dbReference>
<evidence type="ECO:0000313" key="3">
    <source>
        <dbReference type="EMBL" id="AEF55151.1"/>
    </source>
</evidence>
<evidence type="ECO:0000313" key="4">
    <source>
        <dbReference type="Proteomes" id="UP000009230"/>
    </source>
</evidence>
<name>F6CTN6_MARPP</name>
<dbReference type="Pfam" id="PF21028">
    <property type="entry name" value="DUF1285_C"/>
    <property type="match status" value="1"/>
</dbReference>
<dbReference type="EMBL" id="CP002771">
    <property type="protein sequence ID" value="AEF55151.1"/>
    <property type="molecule type" value="Genomic_DNA"/>
</dbReference>
<evidence type="ECO:0008006" key="5">
    <source>
        <dbReference type="Google" id="ProtNLM"/>
    </source>
</evidence>
<dbReference type="InterPro" id="IPR023361">
    <property type="entry name" value="DUF1285_beta_roll_sf"/>
</dbReference>
<keyword evidence="4" id="KW-1185">Reference proteome</keyword>
<dbReference type="Gene3D" id="3.10.540.10">
    <property type="entry name" value="duf1285 like domain"/>
    <property type="match status" value="1"/>
</dbReference>
<reference evidence="3 4" key="1">
    <citation type="journal article" date="2012" name="Stand. Genomic Sci.">
        <title>Complete genome sequence of Marinomonas posidonica type strain (IVIA-Po-181(T)).</title>
        <authorList>
            <person name="Lucas-Elio P."/>
            <person name="Goodwin L."/>
            <person name="Woyke T."/>
            <person name="Pitluck S."/>
            <person name="Nolan M."/>
            <person name="Kyrpides N.C."/>
            <person name="Detter J.C."/>
            <person name="Copeland A."/>
            <person name="Lu M."/>
            <person name="Bruce D."/>
            <person name="Detter C."/>
            <person name="Tapia R."/>
            <person name="Han S."/>
            <person name="Land M.L."/>
            <person name="Ivanova N."/>
            <person name="Mikhailova N."/>
            <person name="Johnston A.W."/>
            <person name="Sanchez-Amat A."/>
        </authorList>
    </citation>
    <scope>NUCLEOTIDE SEQUENCE [LARGE SCALE GENOMIC DNA]</scope>
    <source>
        <strain evidence="4">CECT 7376 / NCIMB 14433 / IVIA-Po-181</strain>
    </source>
</reference>
<dbReference type="Proteomes" id="UP000009230">
    <property type="component" value="Chromosome"/>
</dbReference>
<dbReference type="Gene3D" id="2.30.270.10">
    <property type="entry name" value="duf1285 protein"/>
    <property type="match status" value="1"/>
</dbReference>
<accession>F6CTN6</accession>
<dbReference type="InterPro" id="IPR048341">
    <property type="entry name" value="DUF1285_N"/>
</dbReference>
<dbReference type="KEGG" id="mpc:Mar181_2113"/>
<organism evidence="3 4">
    <name type="scientific">Marinomonas posidonica (strain CECT 7376 / NCIMB 14433 / IVIA-Po-181)</name>
    <dbReference type="NCBI Taxonomy" id="491952"/>
    <lineage>
        <taxon>Bacteria</taxon>
        <taxon>Pseudomonadati</taxon>
        <taxon>Pseudomonadota</taxon>
        <taxon>Gammaproteobacteria</taxon>
        <taxon>Oceanospirillales</taxon>
        <taxon>Oceanospirillaceae</taxon>
        <taxon>Marinomonas</taxon>
    </lineage>
</organism>
<dbReference type="InterPro" id="IPR010707">
    <property type="entry name" value="DUF1285"/>
</dbReference>
<dbReference type="STRING" id="491952.Mar181_2113"/>
<dbReference type="InterPro" id="IPR048342">
    <property type="entry name" value="DUF1285_C"/>
</dbReference>
<sequence>MKMIDLKVLPNDAKLPPVHTWHPDLCGDMDMLIKANGDWIHDGGKIHRPAMVKMFSRILWQEEGEHFLVTPVEKVRIQVEDAPFLVTQWRQMETTAGLAYEFTTATDDVMVLGENTDIWLADFHGEQRPYLRMRYGMKALLSRSVFYHLTECLEPVTVDGQTGLGLISAGKSYLLMQDE</sequence>
<protein>
    <recommendedName>
        <fullName evidence="5">Proteophosphoglycan</fullName>
    </recommendedName>
</protein>
<evidence type="ECO:0000259" key="2">
    <source>
        <dbReference type="Pfam" id="PF21028"/>
    </source>
</evidence>
<dbReference type="OrthoDB" id="3078366at2"/>
<dbReference type="Pfam" id="PF06938">
    <property type="entry name" value="DUF1285_N"/>
    <property type="match status" value="1"/>
</dbReference>
<proteinExistence type="predicted"/>
<dbReference type="HOGENOM" id="CLU_096796_1_0_6"/>
<gene>
    <name evidence="3" type="ordered locus">Mar181_2113</name>
</gene>
<feature type="domain" description="DUF1285" evidence="1">
    <location>
        <begin position="16"/>
        <end position="82"/>
    </location>
</feature>
<evidence type="ECO:0000259" key="1">
    <source>
        <dbReference type="Pfam" id="PF06938"/>
    </source>
</evidence>